<evidence type="ECO:0000256" key="1">
    <source>
        <dbReference type="ARBA" id="ARBA00004651"/>
    </source>
</evidence>
<keyword evidence="5" id="KW-0297">G-protein coupled receptor</keyword>
<organism evidence="11 12">
    <name type="scientific">Trichoplax adhaerens</name>
    <name type="common">Trichoplax reptans</name>
    <dbReference type="NCBI Taxonomy" id="10228"/>
    <lineage>
        <taxon>Eukaryota</taxon>
        <taxon>Metazoa</taxon>
        <taxon>Placozoa</taxon>
        <taxon>Uniplacotomia</taxon>
        <taxon>Trichoplacea</taxon>
        <taxon>Trichoplacidae</taxon>
        <taxon>Trichoplax</taxon>
    </lineage>
</organism>
<feature type="non-terminal residue" evidence="11">
    <location>
        <position position="1"/>
    </location>
</feature>
<keyword evidence="6 9" id="KW-0472">Membrane</keyword>
<feature type="domain" description="G-protein coupled receptors family 1 profile" evidence="10">
    <location>
        <begin position="31"/>
        <end position="149"/>
    </location>
</feature>
<dbReference type="KEGG" id="tad:TRIADDRAFT_7315"/>
<dbReference type="InterPro" id="IPR000276">
    <property type="entry name" value="GPCR_Rhodpsn"/>
</dbReference>
<dbReference type="CDD" id="cd00637">
    <property type="entry name" value="7tm_classA_rhodopsin-like"/>
    <property type="match status" value="1"/>
</dbReference>
<evidence type="ECO:0000256" key="9">
    <source>
        <dbReference type="SAM" id="Phobius"/>
    </source>
</evidence>
<accession>B3S4W2</accession>
<dbReference type="InterPro" id="IPR017452">
    <property type="entry name" value="GPCR_Rhodpsn_7TM"/>
</dbReference>
<dbReference type="RefSeq" id="XP_002115314.1">
    <property type="nucleotide sequence ID" value="XM_002115278.1"/>
</dbReference>
<keyword evidence="2" id="KW-1003">Cell membrane</keyword>
<dbReference type="Pfam" id="PF00001">
    <property type="entry name" value="7tm_1"/>
    <property type="match status" value="1"/>
</dbReference>
<keyword evidence="7" id="KW-0675">Receptor</keyword>
<keyword evidence="8" id="KW-0807">Transducer</keyword>
<feature type="transmembrane region" description="Helical" evidence="9">
    <location>
        <begin position="15"/>
        <end position="40"/>
    </location>
</feature>
<sequence length="149" mass="16767">IITVTRMSLRIGYSIFLGVFYIVLMIIAIPGNTLILWMTFSNKQLRTPTNLLVSNLAIGGLVIAIFAIPFRIWSSFNFSSYPFSLATCRFEKMIPLSSIMAITCTLCIICVDRFIAVVYPVKHHLKMTALKAYILIPTIWIVSIASFIP</sequence>
<feature type="non-terminal residue" evidence="11">
    <location>
        <position position="149"/>
    </location>
</feature>
<dbReference type="GO" id="GO:0004930">
    <property type="term" value="F:G protein-coupled receptor activity"/>
    <property type="evidence" value="ECO:0007669"/>
    <property type="project" value="UniProtKB-KW"/>
</dbReference>
<evidence type="ECO:0000256" key="6">
    <source>
        <dbReference type="ARBA" id="ARBA00023136"/>
    </source>
</evidence>
<feature type="transmembrane region" description="Helical" evidence="9">
    <location>
        <begin position="130"/>
        <end position="148"/>
    </location>
</feature>
<evidence type="ECO:0000256" key="4">
    <source>
        <dbReference type="ARBA" id="ARBA00022989"/>
    </source>
</evidence>
<dbReference type="OMA" id="NITICKL"/>
<dbReference type="eggNOG" id="KOG3656">
    <property type="taxonomic scope" value="Eukaryota"/>
</dbReference>
<dbReference type="PRINTS" id="PR00237">
    <property type="entry name" value="GPCRRHODOPSN"/>
</dbReference>
<dbReference type="PROSITE" id="PS50262">
    <property type="entry name" value="G_PROTEIN_RECEP_F1_2"/>
    <property type="match status" value="1"/>
</dbReference>
<dbReference type="PhylomeDB" id="B3S4W2"/>
<evidence type="ECO:0000256" key="7">
    <source>
        <dbReference type="ARBA" id="ARBA00023170"/>
    </source>
</evidence>
<dbReference type="HOGENOM" id="CLU_009579_29_8_1"/>
<proteinExistence type="predicted"/>
<evidence type="ECO:0000256" key="3">
    <source>
        <dbReference type="ARBA" id="ARBA00022692"/>
    </source>
</evidence>
<dbReference type="OrthoDB" id="5981855at2759"/>
<keyword evidence="4 9" id="KW-1133">Transmembrane helix</keyword>
<name>B3S4W2_TRIAD</name>
<dbReference type="Proteomes" id="UP000009022">
    <property type="component" value="Unassembled WGS sequence"/>
</dbReference>
<dbReference type="AlphaFoldDB" id="B3S4W2"/>
<evidence type="ECO:0000313" key="12">
    <source>
        <dbReference type="Proteomes" id="UP000009022"/>
    </source>
</evidence>
<evidence type="ECO:0000256" key="8">
    <source>
        <dbReference type="ARBA" id="ARBA00023224"/>
    </source>
</evidence>
<feature type="transmembrane region" description="Helical" evidence="9">
    <location>
        <begin position="93"/>
        <end position="118"/>
    </location>
</feature>
<dbReference type="SUPFAM" id="SSF81321">
    <property type="entry name" value="Family A G protein-coupled receptor-like"/>
    <property type="match status" value="1"/>
</dbReference>
<comment type="subcellular location">
    <subcellularLocation>
        <location evidence="1">Cell membrane</location>
        <topology evidence="1">Multi-pass membrane protein</topology>
    </subcellularLocation>
</comment>
<evidence type="ECO:0000256" key="5">
    <source>
        <dbReference type="ARBA" id="ARBA00023040"/>
    </source>
</evidence>
<dbReference type="STRING" id="10228.B3S4W2"/>
<keyword evidence="12" id="KW-1185">Reference proteome</keyword>
<reference evidence="11 12" key="1">
    <citation type="journal article" date="2008" name="Nature">
        <title>The Trichoplax genome and the nature of placozoans.</title>
        <authorList>
            <person name="Srivastava M."/>
            <person name="Begovic E."/>
            <person name="Chapman J."/>
            <person name="Putnam N.H."/>
            <person name="Hellsten U."/>
            <person name="Kawashima T."/>
            <person name="Kuo A."/>
            <person name="Mitros T."/>
            <person name="Salamov A."/>
            <person name="Carpenter M.L."/>
            <person name="Signorovitch A.Y."/>
            <person name="Moreno M.A."/>
            <person name="Kamm K."/>
            <person name="Grimwood J."/>
            <person name="Schmutz J."/>
            <person name="Shapiro H."/>
            <person name="Grigoriev I.V."/>
            <person name="Buss L.W."/>
            <person name="Schierwater B."/>
            <person name="Dellaporta S.L."/>
            <person name="Rokhsar D.S."/>
        </authorList>
    </citation>
    <scope>NUCLEOTIDE SEQUENCE [LARGE SCALE GENOMIC DNA]</scope>
    <source>
        <strain evidence="11 12">Grell-BS-1999</strain>
    </source>
</reference>
<dbReference type="EMBL" id="DS985250">
    <property type="protein sequence ID" value="EDV22159.1"/>
    <property type="molecule type" value="Genomic_DNA"/>
</dbReference>
<protein>
    <recommendedName>
        <fullName evidence="10">G-protein coupled receptors family 1 profile domain-containing protein</fullName>
    </recommendedName>
</protein>
<keyword evidence="3 9" id="KW-0812">Transmembrane</keyword>
<dbReference type="InParanoid" id="B3S4W2"/>
<feature type="transmembrane region" description="Helical" evidence="9">
    <location>
        <begin position="52"/>
        <end position="73"/>
    </location>
</feature>
<dbReference type="PANTHER" id="PTHR22752">
    <property type="entry name" value="G PROTEIN-COUPLED RECEPTOR"/>
    <property type="match status" value="1"/>
</dbReference>
<dbReference type="Gene3D" id="1.20.1070.10">
    <property type="entry name" value="Rhodopsin 7-helix transmembrane proteins"/>
    <property type="match status" value="1"/>
</dbReference>
<dbReference type="GO" id="GO:0005886">
    <property type="term" value="C:plasma membrane"/>
    <property type="evidence" value="ECO:0007669"/>
    <property type="project" value="UniProtKB-SubCell"/>
</dbReference>
<evidence type="ECO:0000259" key="10">
    <source>
        <dbReference type="PROSITE" id="PS50262"/>
    </source>
</evidence>
<dbReference type="GeneID" id="6756527"/>
<dbReference type="CTD" id="6756527"/>
<evidence type="ECO:0000256" key="2">
    <source>
        <dbReference type="ARBA" id="ARBA00022475"/>
    </source>
</evidence>
<gene>
    <name evidence="11" type="ORF">TRIADDRAFT_7315</name>
</gene>
<evidence type="ECO:0000313" key="11">
    <source>
        <dbReference type="EMBL" id="EDV22159.1"/>
    </source>
</evidence>